<keyword evidence="6" id="KW-1185">Reference proteome</keyword>
<dbReference type="PANTHER" id="PTHR19965">
    <property type="entry name" value="RNA AND EXPORT FACTOR BINDING PROTEIN"/>
    <property type="match status" value="1"/>
</dbReference>
<comment type="caution">
    <text evidence="5">The sequence shown here is derived from an EMBL/GenBank/DDBJ whole genome shotgun (WGS) entry which is preliminary data.</text>
</comment>
<keyword evidence="1 2" id="KW-0694">RNA-binding</keyword>
<dbReference type="InterPro" id="IPR000504">
    <property type="entry name" value="RRM_dom"/>
</dbReference>
<evidence type="ECO:0000313" key="6">
    <source>
        <dbReference type="Proteomes" id="UP000310189"/>
    </source>
</evidence>
<dbReference type="PROSITE" id="PS50102">
    <property type="entry name" value="RRM"/>
    <property type="match status" value="1"/>
</dbReference>
<dbReference type="EMBL" id="SPNW01000024">
    <property type="protein sequence ID" value="TIA89824.1"/>
    <property type="molecule type" value="Genomic_DNA"/>
</dbReference>
<name>A0A4T0FQG2_9BASI</name>
<accession>A0A4T0FQG2</accession>
<protein>
    <recommendedName>
        <fullName evidence="4">RRM domain-containing protein</fullName>
    </recommendedName>
</protein>
<evidence type="ECO:0000313" key="5">
    <source>
        <dbReference type="EMBL" id="TIA89824.1"/>
    </source>
</evidence>
<dbReference type="Proteomes" id="UP000310189">
    <property type="component" value="Unassembled WGS sequence"/>
</dbReference>
<dbReference type="GO" id="GO:0005634">
    <property type="term" value="C:nucleus"/>
    <property type="evidence" value="ECO:0007669"/>
    <property type="project" value="TreeGrafter"/>
</dbReference>
<dbReference type="InterPro" id="IPR012677">
    <property type="entry name" value="Nucleotide-bd_a/b_plait_sf"/>
</dbReference>
<dbReference type="SUPFAM" id="SSF54928">
    <property type="entry name" value="RNA-binding domain, RBD"/>
    <property type="match status" value="1"/>
</dbReference>
<proteinExistence type="predicted"/>
<evidence type="ECO:0000256" key="1">
    <source>
        <dbReference type="ARBA" id="ARBA00022884"/>
    </source>
</evidence>
<dbReference type="InterPro" id="IPR051229">
    <property type="entry name" value="ALYREF_mRNA_export"/>
</dbReference>
<dbReference type="InterPro" id="IPR035979">
    <property type="entry name" value="RBD_domain_sf"/>
</dbReference>
<dbReference type="OrthoDB" id="346839at2759"/>
<feature type="region of interest" description="Disordered" evidence="3">
    <location>
        <begin position="1"/>
        <end position="46"/>
    </location>
</feature>
<feature type="domain" description="RRM" evidence="4">
    <location>
        <begin position="70"/>
        <end position="139"/>
    </location>
</feature>
<evidence type="ECO:0000256" key="3">
    <source>
        <dbReference type="SAM" id="MobiDB-lite"/>
    </source>
</evidence>
<organism evidence="5 6">
    <name type="scientific">Wallemia hederae</name>
    <dbReference type="NCBI Taxonomy" id="1540922"/>
    <lineage>
        <taxon>Eukaryota</taxon>
        <taxon>Fungi</taxon>
        <taxon>Dikarya</taxon>
        <taxon>Basidiomycota</taxon>
        <taxon>Wallemiomycotina</taxon>
        <taxon>Wallemiomycetes</taxon>
        <taxon>Wallemiales</taxon>
        <taxon>Wallemiaceae</taxon>
        <taxon>Wallemia</taxon>
    </lineage>
</organism>
<sequence length="139" mass="14899">MNIDQPLEDVIKAKRQERRGARKNSAPGKRTGGAARKGGAKALAQGAKNVPASRVVAKTKEGVALNEDSKKVIVSNLPTDVNEPQLKELMQELVGPVKECSISYNQNGHSKGIGQVVFKKRGDGNKAQIELNGRTIDNS</sequence>
<evidence type="ECO:0000256" key="2">
    <source>
        <dbReference type="PROSITE-ProRule" id="PRU00176"/>
    </source>
</evidence>
<gene>
    <name evidence="5" type="ORF">E3P99_01869</name>
</gene>
<dbReference type="Pfam" id="PF00076">
    <property type="entry name" value="RRM_1"/>
    <property type="match status" value="1"/>
</dbReference>
<dbReference type="Gene3D" id="3.30.70.330">
    <property type="match status" value="1"/>
</dbReference>
<dbReference type="AlphaFoldDB" id="A0A4T0FQG2"/>
<evidence type="ECO:0000259" key="4">
    <source>
        <dbReference type="PROSITE" id="PS50102"/>
    </source>
</evidence>
<dbReference type="GO" id="GO:0003729">
    <property type="term" value="F:mRNA binding"/>
    <property type="evidence" value="ECO:0007669"/>
    <property type="project" value="TreeGrafter"/>
</dbReference>
<dbReference type="PANTHER" id="PTHR19965:SF35">
    <property type="entry name" value="RNA ANNEALING PROTEIN YRA1"/>
    <property type="match status" value="1"/>
</dbReference>
<dbReference type="SMART" id="SM00360">
    <property type="entry name" value="RRM"/>
    <property type="match status" value="1"/>
</dbReference>
<reference evidence="5 6" key="1">
    <citation type="submission" date="2019-03" db="EMBL/GenBank/DDBJ databases">
        <title>Sequencing 23 genomes of Wallemia ichthyophaga.</title>
        <authorList>
            <person name="Gostincar C."/>
        </authorList>
    </citation>
    <scope>NUCLEOTIDE SEQUENCE [LARGE SCALE GENOMIC DNA]</scope>
    <source>
        <strain evidence="5 6">EXF-5753</strain>
    </source>
</reference>